<evidence type="ECO:0000313" key="2">
    <source>
        <dbReference type="Proteomes" id="UP001501319"/>
    </source>
</evidence>
<accession>A0ABN2FH61</accession>
<keyword evidence="2" id="KW-1185">Reference proteome</keyword>
<proteinExistence type="predicted"/>
<reference evidence="1 2" key="1">
    <citation type="journal article" date="2019" name="Int. J. Syst. Evol. Microbiol.">
        <title>The Global Catalogue of Microorganisms (GCM) 10K type strain sequencing project: providing services to taxonomists for standard genome sequencing and annotation.</title>
        <authorList>
            <consortium name="The Broad Institute Genomics Platform"/>
            <consortium name="The Broad Institute Genome Sequencing Center for Infectious Disease"/>
            <person name="Wu L."/>
            <person name="Ma J."/>
        </authorList>
    </citation>
    <scope>NUCLEOTIDE SEQUENCE [LARGE SCALE GENOMIC DNA]</scope>
    <source>
        <strain evidence="1 2">JCM 14306</strain>
    </source>
</reference>
<comment type="caution">
    <text evidence="1">The sequence shown here is derived from an EMBL/GenBank/DDBJ whole genome shotgun (WGS) entry which is preliminary data.</text>
</comment>
<protein>
    <submittedName>
        <fullName evidence="1">Uncharacterized protein</fullName>
    </submittedName>
</protein>
<dbReference type="EMBL" id="BAAANE010000007">
    <property type="protein sequence ID" value="GAA1646317.1"/>
    <property type="molecule type" value="Genomic_DNA"/>
</dbReference>
<evidence type="ECO:0000313" key="1">
    <source>
        <dbReference type="EMBL" id="GAA1646317.1"/>
    </source>
</evidence>
<sequence length="100" mass="10945">MLHERLILLGCGEQYLPRGARPLDPRGGDADIGHIAPSAFLYIRQFVVWCGDIESGHCGDPNRATSDRRKPPPQEQYAKLNTAITAVRGFGVMGDVSSRP</sequence>
<gene>
    <name evidence="1" type="ORF">GCM10009744_41700</name>
</gene>
<name>A0ABN2FH61_9ACTN</name>
<dbReference type="Proteomes" id="UP001501319">
    <property type="component" value="Unassembled WGS sequence"/>
</dbReference>
<organism evidence="1 2">
    <name type="scientific">Kribbella alba</name>
    <dbReference type="NCBI Taxonomy" id="190197"/>
    <lineage>
        <taxon>Bacteria</taxon>
        <taxon>Bacillati</taxon>
        <taxon>Actinomycetota</taxon>
        <taxon>Actinomycetes</taxon>
        <taxon>Propionibacteriales</taxon>
        <taxon>Kribbellaceae</taxon>
        <taxon>Kribbella</taxon>
    </lineage>
</organism>